<dbReference type="OrthoDB" id="9992527at2759"/>
<dbReference type="Gene3D" id="3.90.180.10">
    <property type="entry name" value="Medium-chain alcohol dehydrogenases, catalytic domain"/>
    <property type="match status" value="1"/>
</dbReference>
<dbReference type="AlphaFoldDB" id="A0A9W9NZC3"/>
<dbReference type="RefSeq" id="XP_058330539.1">
    <property type="nucleotide sequence ID" value="XM_058474799.1"/>
</dbReference>
<evidence type="ECO:0000313" key="4">
    <source>
        <dbReference type="EMBL" id="KAJ5232546.1"/>
    </source>
</evidence>
<dbReference type="CDD" id="cd08249">
    <property type="entry name" value="enoyl_reductase_like"/>
    <property type="match status" value="1"/>
</dbReference>
<name>A0A9W9NZC3_9EURO</name>
<dbReference type="InterPro" id="IPR013154">
    <property type="entry name" value="ADH-like_N"/>
</dbReference>
<evidence type="ECO:0000313" key="5">
    <source>
        <dbReference type="Proteomes" id="UP001150941"/>
    </source>
</evidence>
<dbReference type="InterPro" id="IPR047122">
    <property type="entry name" value="Trans-enoyl_RdTase-like"/>
</dbReference>
<dbReference type="EMBL" id="JAPQKS010000004">
    <property type="protein sequence ID" value="KAJ5232546.1"/>
    <property type="molecule type" value="Genomic_DNA"/>
</dbReference>
<keyword evidence="5" id="KW-1185">Reference proteome</keyword>
<dbReference type="InterPro" id="IPR020843">
    <property type="entry name" value="ER"/>
</dbReference>
<dbReference type="Pfam" id="PF08240">
    <property type="entry name" value="ADH_N"/>
    <property type="match status" value="1"/>
</dbReference>
<dbReference type="InterPro" id="IPR011032">
    <property type="entry name" value="GroES-like_sf"/>
</dbReference>
<keyword evidence="2" id="KW-0560">Oxidoreductase</keyword>
<dbReference type="Proteomes" id="UP001150941">
    <property type="component" value="Unassembled WGS sequence"/>
</dbReference>
<sequence length="358" mass="37654">MHAPLRSELRSRTGPEPHAQHIISNRSVKQPLQPNQVGIKITATAVNPVDWKIRDYNVFLKEYPAVLGSDAAGEIVAVGSDVSTHAVGDRVFFQGIIGNYDAATFQQYATMPAELVSKTPANITDDQAAGISLASIAVVTGFYDTTGHGIVPPWAPKGSEAGKGKAIAILGGSSSVGQYAIQFARLSGFERIITNASPAHHEFLKSLGAHVVLDRNSSSAGDFHAASGDLPLSYVYDAIASKDTQALGVEIAHLSGVAHRVVVVQGVDSDAAKLGESKQRKISVAQIMGLGSSPALRHLSEPFVRHIGGEDGYIAKGLFVPNRVRLVAGGIAAVEEALKLNKNGVSGEKVVFRPNDGT</sequence>
<dbReference type="SMART" id="SM00829">
    <property type="entry name" value="PKS_ER"/>
    <property type="match status" value="1"/>
</dbReference>
<feature type="domain" description="Enoyl reductase (ER)" evidence="3">
    <location>
        <begin position="19"/>
        <end position="352"/>
    </location>
</feature>
<gene>
    <name evidence="4" type="ORF">N7468_005502</name>
</gene>
<dbReference type="PANTHER" id="PTHR45348:SF2">
    <property type="entry name" value="ZINC-TYPE ALCOHOL DEHYDROGENASE-LIKE PROTEIN C2E1P3.01"/>
    <property type="match status" value="1"/>
</dbReference>
<dbReference type="Gene3D" id="3.40.50.720">
    <property type="entry name" value="NAD(P)-binding Rossmann-like Domain"/>
    <property type="match status" value="1"/>
</dbReference>
<dbReference type="SUPFAM" id="SSF51735">
    <property type="entry name" value="NAD(P)-binding Rossmann-fold domains"/>
    <property type="match status" value="1"/>
</dbReference>
<evidence type="ECO:0000259" key="3">
    <source>
        <dbReference type="SMART" id="SM00829"/>
    </source>
</evidence>
<evidence type="ECO:0000256" key="2">
    <source>
        <dbReference type="ARBA" id="ARBA00023002"/>
    </source>
</evidence>
<dbReference type="GeneID" id="83202102"/>
<comment type="caution">
    <text evidence="4">The sequence shown here is derived from an EMBL/GenBank/DDBJ whole genome shotgun (WGS) entry which is preliminary data.</text>
</comment>
<protein>
    <submittedName>
        <fullName evidence="4">GroES-like protein</fullName>
    </submittedName>
</protein>
<dbReference type="InterPro" id="IPR036291">
    <property type="entry name" value="NAD(P)-bd_dom_sf"/>
</dbReference>
<dbReference type="PANTHER" id="PTHR45348">
    <property type="entry name" value="HYPOTHETICAL OXIDOREDUCTASE (EUROFUNG)"/>
    <property type="match status" value="1"/>
</dbReference>
<evidence type="ECO:0000256" key="1">
    <source>
        <dbReference type="ARBA" id="ARBA00008072"/>
    </source>
</evidence>
<dbReference type="Pfam" id="PF00107">
    <property type="entry name" value="ADH_zinc_N"/>
    <property type="match status" value="1"/>
</dbReference>
<dbReference type="SUPFAM" id="SSF50129">
    <property type="entry name" value="GroES-like"/>
    <property type="match status" value="1"/>
</dbReference>
<organism evidence="4 5">
    <name type="scientific">Penicillium chermesinum</name>
    <dbReference type="NCBI Taxonomy" id="63820"/>
    <lineage>
        <taxon>Eukaryota</taxon>
        <taxon>Fungi</taxon>
        <taxon>Dikarya</taxon>
        <taxon>Ascomycota</taxon>
        <taxon>Pezizomycotina</taxon>
        <taxon>Eurotiomycetes</taxon>
        <taxon>Eurotiomycetidae</taxon>
        <taxon>Eurotiales</taxon>
        <taxon>Aspergillaceae</taxon>
        <taxon>Penicillium</taxon>
    </lineage>
</organism>
<accession>A0A9W9NZC3</accession>
<dbReference type="InterPro" id="IPR013149">
    <property type="entry name" value="ADH-like_C"/>
</dbReference>
<proteinExistence type="inferred from homology"/>
<reference evidence="4" key="2">
    <citation type="journal article" date="2023" name="IMA Fungus">
        <title>Comparative genomic study of the Penicillium genus elucidates a diverse pangenome and 15 lateral gene transfer events.</title>
        <authorList>
            <person name="Petersen C."/>
            <person name="Sorensen T."/>
            <person name="Nielsen M.R."/>
            <person name="Sondergaard T.E."/>
            <person name="Sorensen J.L."/>
            <person name="Fitzpatrick D.A."/>
            <person name="Frisvad J.C."/>
            <person name="Nielsen K.L."/>
        </authorList>
    </citation>
    <scope>NUCLEOTIDE SEQUENCE</scope>
    <source>
        <strain evidence="4">IBT 19713</strain>
    </source>
</reference>
<reference evidence="4" key="1">
    <citation type="submission" date="2022-11" db="EMBL/GenBank/DDBJ databases">
        <authorList>
            <person name="Petersen C."/>
        </authorList>
    </citation>
    <scope>NUCLEOTIDE SEQUENCE</scope>
    <source>
        <strain evidence="4">IBT 19713</strain>
    </source>
</reference>
<dbReference type="GO" id="GO:0016651">
    <property type="term" value="F:oxidoreductase activity, acting on NAD(P)H"/>
    <property type="evidence" value="ECO:0007669"/>
    <property type="project" value="InterPro"/>
</dbReference>
<comment type="similarity">
    <text evidence="1">Belongs to the zinc-containing alcohol dehydrogenase family.</text>
</comment>